<dbReference type="Proteomes" id="UP000028401">
    <property type="component" value="Unassembled WGS sequence"/>
</dbReference>
<dbReference type="PANTHER" id="PTHR43611">
    <property type="entry name" value="ALPHA-D-GLUCOSE 1-PHOSPHATE PHOSPHATASE"/>
    <property type="match status" value="1"/>
</dbReference>
<sequence length="207" mass="24104">MIKNIIFDLGGVILEIDKNKTISAFENLGINFHQIIDIEFWEDLNTKFSGAYSLSQFSEKIRHESNTKISNEEIEKAWVALLGNFDLEKMRWLKSLSKNYKLFLFSNTDSIHVKEFEKKCLEQCGKPLESYFEQTYYSNKLLLRKPDSKSFDKVIKLSNILPDETIFIDDKLENVEAARKSGLFAHQLTSPSKLTQLDFVNIENIIY</sequence>
<dbReference type="EMBL" id="AZSI01000047">
    <property type="protein sequence ID" value="KEY62464.1"/>
    <property type="molecule type" value="Genomic_DNA"/>
</dbReference>
<dbReference type="InterPro" id="IPR023198">
    <property type="entry name" value="PGP-like_dom2"/>
</dbReference>
<dbReference type="PANTHER" id="PTHR43611:SF3">
    <property type="entry name" value="FLAVIN MONONUCLEOTIDE HYDROLASE 1, CHLOROPLATIC"/>
    <property type="match status" value="1"/>
</dbReference>
<dbReference type="CDD" id="cd02603">
    <property type="entry name" value="HAD_sEH-N_like"/>
    <property type="match status" value="1"/>
</dbReference>
<dbReference type="SUPFAM" id="SSF56784">
    <property type="entry name" value="HAD-like"/>
    <property type="match status" value="1"/>
</dbReference>
<accession>A0A084AAY5</accession>
<dbReference type="SFLD" id="SFLDS00003">
    <property type="entry name" value="Haloacid_Dehalogenase"/>
    <property type="match status" value="1"/>
</dbReference>
<dbReference type="InterPro" id="IPR023214">
    <property type="entry name" value="HAD_sf"/>
</dbReference>
<dbReference type="NCBIfam" id="TIGR01509">
    <property type="entry name" value="HAD-SF-IA-v3"/>
    <property type="match status" value="1"/>
</dbReference>
<dbReference type="Gene3D" id="3.40.50.1000">
    <property type="entry name" value="HAD superfamily/HAD-like"/>
    <property type="match status" value="1"/>
</dbReference>
<evidence type="ECO:0000313" key="1">
    <source>
        <dbReference type="EMBL" id="KEY62464.1"/>
    </source>
</evidence>
<dbReference type="InterPro" id="IPR006439">
    <property type="entry name" value="HAD-SF_hydro_IA"/>
</dbReference>
<name>A0A084AAY5_LACLC</name>
<dbReference type="NCBIfam" id="TIGR01549">
    <property type="entry name" value="HAD-SF-IA-v1"/>
    <property type="match status" value="1"/>
</dbReference>
<proteinExistence type="predicted"/>
<evidence type="ECO:0000313" key="2">
    <source>
        <dbReference type="Proteomes" id="UP000028401"/>
    </source>
</evidence>
<dbReference type="Pfam" id="PF00702">
    <property type="entry name" value="Hydrolase"/>
    <property type="match status" value="1"/>
</dbReference>
<gene>
    <name evidence="1" type="ORF">U725_01375</name>
</gene>
<reference evidence="1 2" key="1">
    <citation type="submission" date="2014-06" db="EMBL/GenBank/DDBJ databases">
        <title>Draft genome sequence of the putrescine producing strain Lactococcus lactis subsp cremoris GE214.</title>
        <authorList>
            <person name="Ladero V."/>
            <person name="Linares D.M."/>
            <person name="del Rio B."/>
            <person name="Mayo B."/>
            <person name="Martin M.C."/>
            <person name="Fernandez M."/>
            <person name="Alvarez M.A."/>
        </authorList>
    </citation>
    <scope>NUCLEOTIDE SEQUENCE [LARGE SCALE GENOMIC DNA]</scope>
    <source>
        <strain evidence="1 2">GE214</strain>
    </source>
</reference>
<dbReference type="RefSeq" id="WP_003132187.1">
    <property type="nucleotide sequence ID" value="NZ_AZSI01000047.1"/>
</dbReference>
<dbReference type="SFLD" id="SFLDG01129">
    <property type="entry name" value="C1.5:_HAD__Beta-PGM__Phosphata"/>
    <property type="match status" value="1"/>
</dbReference>
<dbReference type="InterPro" id="IPR036412">
    <property type="entry name" value="HAD-like_sf"/>
</dbReference>
<organism evidence="1 2">
    <name type="scientific">Lactococcus cremoris subsp. cremoris GE214</name>
    <dbReference type="NCBI Taxonomy" id="1415168"/>
    <lineage>
        <taxon>Bacteria</taxon>
        <taxon>Bacillati</taxon>
        <taxon>Bacillota</taxon>
        <taxon>Bacilli</taxon>
        <taxon>Lactobacillales</taxon>
        <taxon>Streptococcaceae</taxon>
        <taxon>Lactococcus</taxon>
        <taxon>Lactococcus cremoris subsp. cremoris</taxon>
    </lineage>
</organism>
<dbReference type="AlphaFoldDB" id="A0A084AAY5"/>
<protein>
    <submittedName>
        <fullName evidence="1">Putative phage related protein</fullName>
    </submittedName>
</protein>
<dbReference type="Gene3D" id="1.10.150.240">
    <property type="entry name" value="Putative phosphatase, domain 2"/>
    <property type="match status" value="1"/>
</dbReference>
<dbReference type="PATRIC" id="fig|1415168.3.peg.1447"/>
<comment type="caution">
    <text evidence="1">The sequence shown here is derived from an EMBL/GenBank/DDBJ whole genome shotgun (WGS) entry which is preliminary data.</text>
</comment>